<dbReference type="Pfam" id="PF24669">
    <property type="entry name" value="Ddi2_HDD"/>
    <property type="match status" value="1"/>
</dbReference>
<feature type="domain" description="Ubiquitin-like" evidence="6">
    <location>
        <begin position="1"/>
        <end position="77"/>
    </location>
</feature>
<dbReference type="Gene3D" id="3.10.20.90">
    <property type="entry name" value="Phosphatidylinositol 3-kinase Catalytic Subunit, Chain A, domain 1"/>
    <property type="match status" value="1"/>
</dbReference>
<dbReference type="Pfam" id="PF00240">
    <property type="entry name" value="ubiquitin"/>
    <property type="match status" value="1"/>
</dbReference>
<dbReference type="PANTHER" id="PTHR15397:SF3">
    <property type="entry name" value="DNA DAMAGE INDUCIBLE 1 HOMOLOG 2"/>
    <property type="match status" value="1"/>
</dbReference>
<evidence type="ECO:0000256" key="1">
    <source>
        <dbReference type="ARBA" id="ARBA00009136"/>
    </source>
</evidence>
<dbReference type="CDD" id="cd01796">
    <property type="entry name" value="Ubl_Ddi1_like"/>
    <property type="match status" value="1"/>
</dbReference>
<feature type="compositionally biased region" description="Polar residues" evidence="5">
    <location>
        <begin position="125"/>
        <end position="135"/>
    </location>
</feature>
<reference evidence="7" key="1">
    <citation type="submission" date="2021-05" db="EMBL/GenBank/DDBJ databases">
        <authorList>
            <person name="Alioto T."/>
            <person name="Alioto T."/>
            <person name="Gomez Garrido J."/>
        </authorList>
    </citation>
    <scope>NUCLEOTIDE SEQUENCE</scope>
</reference>
<dbReference type="SUPFAM" id="SSF54236">
    <property type="entry name" value="Ubiquitin-like"/>
    <property type="match status" value="1"/>
</dbReference>
<feature type="region of interest" description="Disordered" evidence="5">
    <location>
        <begin position="125"/>
        <end position="148"/>
    </location>
</feature>
<dbReference type="GO" id="GO:0006508">
    <property type="term" value="P:proteolysis"/>
    <property type="evidence" value="ECO:0007669"/>
    <property type="project" value="UniProtKB-KW"/>
</dbReference>
<feature type="compositionally biased region" description="Basic and acidic residues" evidence="5">
    <location>
        <begin position="136"/>
        <end position="146"/>
    </location>
</feature>
<dbReference type="AlphaFoldDB" id="A0A8D9FE42"/>
<comment type="similarity">
    <text evidence="1">Belongs to the DDI1 family.</text>
</comment>
<name>A0A8D9FE42_9HEMI</name>
<dbReference type="InterPro" id="IPR029071">
    <property type="entry name" value="Ubiquitin-like_domsf"/>
</dbReference>
<dbReference type="InterPro" id="IPR057273">
    <property type="entry name" value="Ddi1/2_HDD"/>
</dbReference>
<keyword evidence="3" id="KW-0064">Aspartyl protease</keyword>
<evidence type="ECO:0000259" key="6">
    <source>
        <dbReference type="PROSITE" id="PS50053"/>
    </source>
</evidence>
<protein>
    <recommendedName>
        <fullName evidence="6">Ubiquitin-like domain-containing protein</fullName>
    </recommendedName>
</protein>
<dbReference type="SMART" id="SM00213">
    <property type="entry name" value="UBQ"/>
    <property type="match status" value="1"/>
</dbReference>
<dbReference type="InterPro" id="IPR000626">
    <property type="entry name" value="Ubiquitin-like_dom"/>
</dbReference>
<proteinExistence type="inferred from homology"/>
<evidence type="ECO:0000313" key="7">
    <source>
        <dbReference type="EMBL" id="CAG6786702.1"/>
    </source>
</evidence>
<dbReference type="InterPro" id="IPR033882">
    <property type="entry name" value="DDI1_N"/>
</dbReference>
<sequence length="348" mass="39175">MKVSVILPNFNSFTVELNPGSTLQDLKHLAEAKSGIPSKDMILIHNGICLTNDERILEDLGVKDGYTVTAHKQENGTDGNEQMETETSSQTAIQVSPILLQEQTGFTKKCEDAITLPQKQTSFTKKCEDTNTSPQEENRLRDTNETRRKKQATIWNQWKDAVQKFISPLWSQSTLRATVSNGNHPLVNPACQLGSPCDQDVYMINNDSYSTRHFRASMAGRNFHGPVDSLHASSFRQGHLYVVAPAGHNKKGNADPAQGLKFKDPAFVRELLLNTPDQLALVRQNNPQLAEALDTNRLDMFTMVRNSKRNFYIWQDLGKVGVLVCYGNCHTDTRTFLVSRYVHHFPRT</sequence>
<dbReference type="GO" id="GO:0004190">
    <property type="term" value="F:aspartic-type endopeptidase activity"/>
    <property type="evidence" value="ECO:0007669"/>
    <property type="project" value="UniProtKB-KW"/>
</dbReference>
<evidence type="ECO:0000256" key="4">
    <source>
        <dbReference type="ARBA" id="ARBA00022801"/>
    </source>
</evidence>
<evidence type="ECO:0000256" key="3">
    <source>
        <dbReference type="ARBA" id="ARBA00022750"/>
    </source>
</evidence>
<evidence type="ECO:0000256" key="5">
    <source>
        <dbReference type="SAM" id="MobiDB-lite"/>
    </source>
</evidence>
<accession>A0A8D9FE42</accession>
<dbReference type="PANTHER" id="PTHR15397">
    <property type="entry name" value="SODIUM-GLUCOSE COTRANSPORTER REGULATORY PROTEIN -RELATED"/>
    <property type="match status" value="1"/>
</dbReference>
<dbReference type="PROSITE" id="PS50053">
    <property type="entry name" value="UBIQUITIN_2"/>
    <property type="match status" value="1"/>
</dbReference>
<dbReference type="EMBL" id="HBUF01649462">
    <property type="protein sequence ID" value="CAG6786702.1"/>
    <property type="molecule type" value="Transcribed_RNA"/>
</dbReference>
<organism evidence="7">
    <name type="scientific">Cacopsylla melanoneura</name>
    <dbReference type="NCBI Taxonomy" id="428564"/>
    <lineage>
        <taxon>Eukaryota</taxon>
        <taxon>Metazoa</taxon>
        <taxon>Ecdysozoa</taxon>
        <taxon>Arthropoda</taxon>
        <taxon>Hexapoda</taxon>
        <taxon>Insecta</taxon>
        <taxon>Pterygota</taxon>
        <taxon>Neoptera</taxon>
        <taxon>Paraneoptera</taxon>
        <taxon>Hemiptera</taxon>
        <taxon>Sternorrhyncha</taxon>
        <taxon>Psylloidea</taxon>
        <taxon>Psyllidae</taxon>
        <taxon>Psyllinae</taxon>
        <taxon>Cacopsylla</taxon>
    </lineage>
</organism>
<evidence type="ECO:0000256" key="2">
    <source>
        <dbReference type="ARBA" id="ARBA00022670"/>
    </source>
</evidence>
<keyword evidence="2" id="KW-0645">Protease</keyword>
<keyword evidence="4" id="KW-0378">Hydrolase</keyword>